<feature type="transmembrane region" description="Helical" evidence="7">
    <location>
        <begin position="271"/>
        <end position="293"/>
    </location>
</feature>
<accession>W0FQS7</accession>
<dbReference type="EMBL" id="KC246823">
    <property type="protein sequence ID" value="AHF25197.1"/>
    <property type="molecule type" value="Genomic_DNA"/>
</dbReference>
<dbReference type="AlphaFoldDB" id="W0FQS7"/>
<feature type="transmembrane region" description="Helical" evidence="7">
    <location>
        <begin position="83"/>
        <end position="104"/>
    </location>
</feature>
<dbReference type="Gene3D" id="3.40.50.300">
    <property type="entry name" value="P-loop containing nucleotide triphosphate hydrolases"/>
    <property type="match status" value="1"/>
</dbReference>
<keyword evidence="2 7" id="KW-0812">Transmembrane</keyword>
<dbReference type="Pfam" id="PF00005">
    <property type="entry name" value="ABC_tran"/>
    <property type="match status" value="1"/>
</dbReference>
<evidence type="ECO:0000256" key="2">
    <source>
        <dbReference type="ARBA" id="ARBA00022692"/>
    </source>
</evidence>
<evidence type="ECO:0000256" key="3">
    <source>
        <dbReference type="ARBA" id="ARBA00022741"/>
    </source>
</evidence>
<keyword evidence="6 7" id="KW-0472">Membrane</keyword>
<dbReference type="PROSITE" id="PS50893">
    <property type="entry name" value="ABC_TRANSPORTER_2"/>
    <property type="match status" value="1"/>
</dbReference>
<evidence type="ECO:0000256" key="4">
    <source>
        <dbReference type="ARBA" id="ARBA00022840"/>
    </source>
</evidence>
<sequence length="630" mass="70103">MPGPGGPFSRGFLTEEEKANQPKVTLALLKRVFSYLAPYKKHLILVLVCIASASFFTLLPSILTGKIIDEGLMQRSLPALIKYILLSLAVTLAANLIGVAESYINTWIAQHITYDMRNQMYAHLQKMSQRFFTTNNQGDIITRMTSDIDGVQQVVTSTFSSILSNSITLVIAMAAMFRKNWILALIGIVIVPLFTLPTRRAGKTRWKYANESQACRDEVNGILNETLSVSGQLLSKLFGKEAYEYERYERANGRMIRLNIREGMAGRWFRVILSTFTSIGPMLIYLVGGILMIKYDSDLTVGDVTVLVALLGRMYMPVNSLLNVQVDWIRSMALFTRIFDYFDIPVEIRNAPDAITPAHVVGDVAFSHVSFAYEPPRTILKDVTFELKAGHSIAIVGPSGSGKSTIINLIPRLYDVGEGQVTFDGVDVRKLDLGFLRSQVGVVSQETYLFNGTIRENLLYAKPDATDAEMEAALRKANIWDFVENQPDGLEAMVGNRGLKLSGGEKQRLSIARVLLKDPTIFIFDEATSALDSISEQRIQEAIDPIIQSRTSILIAHRLSTILAADEILVVKDGQIVERGQHKDLVALGGVYSELYETQFSRALLEDEPGVSELEQYIWGQQPADEPAEE</sequence>
<feature type="transmembrane region" description="Helical" evidence="7">
    <location>
        <begin position="181"/>
        <end position="198"/>
    </location>
</feature>
<dbReference type="Gene3D" id="1.20.1560.10">
    <property type="entry name" value="ABC transporter type 1, transmembrane domain"/>
    <property type="match status" value="1"/>
</dbReference>
<dbReference type="GO" id="GO:0015421">
    <property type="term" value="F:ABC-type oligopeptide transporter activity"/>
    <property type="evidence" value="ECO:0007669"/>
    <property type="project" value="TreeGrafter"/>
</dbReference>
<protein>
    <submittedName>
        <fullName evidence="10">ABC-type multidrug transport system, ATPase and permease component</fullName>
    </submittedName>
</protein>
<dbReference type="Pfam" id="PF00664">
    <property type="entry name" value="ABC_membrane"/>
    <property type="match status" value="1"/>
</dbReference>
<feature type="transmembrane region" description="Helical" evidence="7">
    <location>
        <begin position="154"/>
        <end position="175"/>
    </location>
</feature>
<dbReference type="SMART" id="SM00382">
    <property type="entry name" value="AAA"/>
    <property type="match status" value="1"/>
</dbReference>
<dbReference type="CDD" id="cd18550">
    <property type="entry name" value="ABC_6TM_exporter_like"/>
    <property type="match status" value="1"/>
</dbReference>
<evidence type="ECO:0000259" key="8">
    <source>
        <dbReference type="PROSITE" id="PS50893"/>
    </source>
</evidence>
<dbReference type="InterPro" id="IPR017871">
    <property type="entry name" value="ABC_transporter-like_CS"/>
</dbReference>
<dbReference type="InterPro" id="IPR003439">
    <property type="entry name" value="ABC_transporter-like_ATP-bd"/>
</dbReference>
<dbReference type="PROSITE" id="PS00211">
    <property type="entry name" value="ABC_TRANSPORTER_1"/>
    <property type="match status" value="1"/>
</dbReference>
<dbReference type="FunFam" id="3.40.50.300:FF:000218">
    <property type="entry name" value="Multidrug ABC transporter ATP-binding protein"/>
    <property type="match status" value="1"/>
</dbReference>
<dbReference type="InterPro" id="IPR027417">
    <property type="entry name" value="P-loop_NTPase"/>
</dbReference>
<feature type="transmembrane region" description="Helical" evidence="7">
    <location>
        <begin position="43"/>
        <end position="63"/>
    </location>
</feature>
<dbReference type="SUPFAM" id="SSF90123">
    <property type="entry name" value="ABC transporter transmembrane region"/>
    <property type="match status" value="1"/>
</dbReference>
<dbReference type="SUPFAM" id="SSF52540">
    <property type="entry name" value="P-loop containing nucleoside triphosphate hydrolases"/>
    <property type="match status" value="1"/>
</dbReference>
<dbReference type="PANTHER" id="PTHR43394:SF1">
    <property type="entry name" value="ATP-BINDING CASSETTE SUB-FAMILY B MEMBER 10, MITOCHONDRIAL"/>
    <property type="match status" value="1"/>
</dbReference>
<keyword evidence="3" id="KW-0547">Nucleotide-binding</keyword>
<evidence type="ECO:0000256" key="5">
    <source>
        <dbReference type="ARBA" id="ARBA00022989"/>
    </source>
</evidence>
<feature type="domain" description="ABC transporter" evidence="8">
    <location>
        <begin position="364"/>
        <end position="598"/>
    </location>
</feature>
<reference evidence="10" key="1">
    <citation type="journal article" date="2013" name="PLoS ONE">
        <title>Metagenomic insights into the carbohydrate-active enzymes carried by the microorganisms adhering to solid digesta in the rumen of cows.</title>
        <authorList>
            <person name="Wang L."/>
            <person name="Hatem A."/>
            <person name="Catalyurek U.V."/>
            <person name="Morrison M."/>
            <person name="Yu Z."/>
        </authorList>
    </citation>
    <scope>NUCLEOTIDE SEQUENCE</scope>
</reference>
<dbReference type="GO" id="GO:0005886">
    <property type="term" value="C:plasma membrane"/>
    <property type="evidence" value="ECO:0007669"/>
    <property type="project" value="UniProtKB-SubCell"/>
</dbReference>
<evidence type="ECO:0000313" key="10">
    <source>
        <dbReference type="EMBL" id="AHF25197.1"/>
    </source>
</evidence>
<dbReference type="InterPro" id="IPR036640">
    <property type="entry name" value="ABC1_TM_sf"/>
</dbReference>
<feature type="domain" description="ABC transmembrane type-1" evidence="9">
    <location>
        <begin position="44"/>
        <end position="330"/>
    </location>
</feature>
<keyword evidence="5 7" id="KW-1133">Transmembrane helix</keyword>
<name>W0FQS7_9BACT</name>
<evidence type="ECO:0000256" key="7">
    <source>
        <dbReference type="SAM" id="Phobius"/>
    </source>
</evidence>
<dbReference type="InterPro" id="IPR003593">
    <property type="entry name" value="AAA+_ATPase"/>
</dbReference>
<comment type="subcellular location">
    <subcellularLocation>
        <location evidence="1">Cell membrane</location>
        <topology evidence="1">Multi-pass membrane protein</topology>
    </subcellularLocation>
</comment>
<evidence type="ECO:0000256" key="1">
    <source>
        <dbReference type="ARBA" id="ARBA00004651"/>
    </source>
</evidence>
<dbReference type="PROSITE" id="PS50929">
    <property type="entry name" value="ABC_TM1F"/>
    <property type="match status" value="1"/>
</dbReference>
<proteinExistence type="predicted"/>
<dbReference type="GO" id="GO:0016887">
    <property type="term" value="F:ATP hydrolysis activity"/>
    <property type="evidence" value="ECO:0007669"/>
    <property type="project" value="InterPro"/>
</dbReference>
<dbReference type="InterPro" id="IPR039421">
    <property type="entry name" value="Type_1_exporter"/>
</dbReference>
<evidence type="ECO:0000256" key="6">
    <source>
        <dbReference type="ARBA" id="ARBA00023136"/>
    </source>
</evidence>
<evidence type="ECO:0000259" key="9">
    <source>
        <dbReference type="PROSITE" id="PS50929"/>
    </source>
</evidence>
<organism evidence="10">
    <name type="scientific">uncultured bacterium Contig1578</name>
    <dbReference type="NCBI Taxonomy" id="1393460"/>
    <lineage>
        <taxon>Bacteria</taxon>
        <taxon>environmental samples</taxon>
    </lineage>
</organism>
<dbReference type="InterPro" id="IPR011527">
    <property type="entry name" value="ABC1_TM_dom"/>
</dbReference>
<dbReference type="GO" id="GO:0005524">
    <property type="term" value="F:ATP binding"/>
    <property type="evidence" value="ECO:0007669"/>
    <property type="project" value="UniProtKB-KW"/>
</dbReference>
<dbReference type="PANTHER" id="PTHR43394">
    <property type="entry name" value="ATP-DEPENDENT PERMEASE MDL1, MITOCHONDRIAL"/>
    <property type="match status" value="1"/>
</dbReference>
<keyword evidence="4" id="KW-0067">ATP-binding</keyword>